<comment type="caution">
    <text evidence="2">The sequence shown here is derived from an EMBL/GenBank/DDBJ whole genome shotgun (WGS) entry which is preliminary data.</text>
</comment>
<sequence length="67" mass="7942">MLPVWKYDKFERKKCYLESLLCKKICEKKGAPAGEASGWQWEHQHSIDTINQWVTENGSFSDFQRSF</sequence>
<organism evidence="2 3">
    <name type="scientific">Klebsiella huaxiensis</name>
    <dbReference type="NCBI Taxonomy" id="2153354"/>
    <lineage>
        <taxon>Bacteria</taxon>
        <taxon>Pseudomonadati</taxon>
        <taxon>Pseudomonadota</taxon>
        <taxon>Gammaproteobacteria</taxon>
        <taxon>Enterobacterales</taxon>
        <taxon>Enterobacteriaceae</taxon>
        <taxon>Klebsiella/Raoultella group</taxon>
        <taxon>Klebsiella</taxon>
    </lineage>
</organism>
<evidence type="ECO:0000313" key="3">
    <source>
        <dbReference type="Proteomes" id="UP001075001"/>
    </source>
</evidence>
<gene>
    <name evidence="2" type="ORF">OXR69_002475</name>
</gene>
<evidence type="ECO:0000256" key="1">
    <source>
        <dbReference type="ARBA" id="ARBA00022649"/>
    </source>
</evidence>
<evidence type="ECO:0000313" key="2">
    <source>
        <dbReference type="EMBL" id="MDG1640757.1"/>
    </source>
</evidence>
<keyword evidence="3" id="KW-1185">Reference proteome</keyword>
<name>A0ABT6EAL1_9ENTR</name>
<dbReference type="RefSeq" id="WP_227015968.1">
    <property type="nucleotide sequence ID" value="NZ_CABGGQ010000013.1"/>
</dbReference>
<keyword evidence="1" id="KW-1277">Toxin-antitoxin system</keyword>
<dbReference type="Pfam" id="PF07362">
    <property type="entry name" value="CcdA"/>
    <property type="match status" value="1"/>
</dbReference>
<dbReference type="InterPro" id="IPR009956">
    <property type="entry name" value="Post-segregation_anti-tox_CcdA"/>
</dbReference>
<dbReference type="EMBL" id="JAPQEX020000001">
    <property type="protein sequence ID" value="MDG1640757.1"/>
    <property type="molecule type" value="Genomic_DNA"/>
</dbReference>
<protein>
    <submittedName>
        <fullName evidence="2">Type II toxin-antitoxin system CcdA family antitoxin</fullName>
    </submittedName>
</protein>
<proteinExistence type="predicted"/>
<reference evidence="2" key="1">
    <citation type="submission" date="2023-03" db="EMBL/GenBank/DDBJ databases">
        <title>identification of new KPC variant in Klebsiella huaxiensis from the Hospital Sewage Samples in China.</title>
        <authorList>
            <person name="Wu Y."/>
        </authorList>
    </citation>
    <scope>NUCLEOTIDE SEQUENCE</scope>
    <source>
        <strain evidence="2">ZR-9</strain>
    </source>
</reference>
<accession>A0ABT6EAL1</accession>
<dbReference type="Proteomes" id="UP001075001">
    <property type="component" value="Unassembled WGS sequence"/>
</dbReference>